<dbReference type="PRINTS" id="PR00081">
    <property type="entry name" value="GDHRDH"/>
</dbReference>
<dbReference type="OrthoDB" id="9808814at2"/>
<name>A0A2N0B542_9LEPT</name>
<reference evidence="5" key="1">
    <citation type="submission" date="2017-07" db="EMBL/GenBank/DDBJ databases">
        <title>Leptospira spp. isolated from tropical soils.</title>
        <authorList>
            <person name="Thibeaux R."/>
            <person name="Iraola G."/>
            <person name="Ferres I."/>
            <person name="Bierque E."/>
            <person name="Girault D."/>
            <person name="Soupe-Gilbert M.-E."/>
            <person name="Picardeau M."/>
            <person name="Goarant C."/>
        </authorList>
    </citation>
    <scope>NUCLEOTIDE SEQUENCE [LARGE SCALE GENOMIC DNA]</scope>
    <source>
        <strain evidence="5">ATI7-C-A5</strain>
    </source>
</reference>
<dbReference type="InterPro" id="IPR002347">
    <property type="entry name" value="SDR_fam"/>
</dbReference>
<dbReference type="PANTHER" id="PTHR44196">
    <property type="entry name" value="DEHYDROGENASE/REDUCTASE SDR FAMILY MEMBER 7B"/>
    <property type="match status" value="1"/>
</dbReference>
<dbReference type="EMBL" id="NPEF02000015">
    <property type="protein sequence ID" value="MDV6236659.1"/>
    <property type="molecule type" value="Genomic_DNA"/>
</dbReference>
<dbReference type="Gene3D" id="3.40.50.720">
    <property type="entry name" value="NAD(P)-binding Rossmann-like Domain"/>
    <property type="match status" value="1"/>
</dbReference>
<dbReference type="Proteomes" id="UP000232122">
    <property type="component" value="Unassembled WGS sequence"/>
</dbReference>
<protein>
    <submittedName>
        <fullName evidence="4">SDR family oxidoreductase</fullName>
        <ecNumber evidence="4">1.-.-.-</ecNumber>
    </submittedName>
    <submittedName>
        <fullName evidence="5">Short-chain dehydrogenase</fullName>
    </submittedName>
</protein>
<dbReference type="EMBL" id="NPEF01000244">
    <property type="protein sequence ID" value="PJZ91613.1"/>
    <property type="molecule type" value="Genomic_DNA"/>
</dbReference>
<evidence type="ECO:0000313" key="4">
    <source>
        <dbReference type="EMBL" id="MDV6236659.1"/>
    </source>
</evidence>
<keyword evidence="6" id="KW-1185">Reference proteome</keyword>
<gene>
    <name evidence="4" type="ORF">CH379_013595</name>
    <name evidence="5" type="ORF">CH379_17665</name>
</gene>
<dbReference type="AlphaFoldDB" id="A0A2N0B542"/>
<organism evidence="5">
    <name type="scientific">Leptospira ellisii</name>
    <dbReference type="NCBI Taxonomy" id="2023197"/>
    <lineage>
        <taxon>Bacteria</taxon>
        <taxon>Pseudomonadati</taxon>
        <taxon>Spirochaetota</taxon>
        <taxon>Spirochaetia</taxon>
        <taxon>Leptospirales</taxon>
        <taxon>Leptospiraceae</taxon>
        <taxon>Leptospira</taxon>
    </lineage>
</organism>
<evidence type="ECO:0000313" key="5">
    <source>
        <dbReference type="EMBL" id="PJZ91613.1"/>
    </source>
</evidence>
<dbReference type="GO" id="GO:0016491">
    <property type="term" value="F:oxidoreductase activity"/>
    <property type="evidence" value="ECO:0007669"/>
    <property type="project" value="UniProtKB-KW"/>
</dbReference>
<evidence type="ECO:0000256" key="2">
    <source>
        <dbReference type="ARBA" id="ARBA00023002"/>
    </source>
</evidence>
<sequence length="275" mass="30315">MNNLKGKTILITGASGGFGRELTKQLLEKGSDLILTDLKTPDTNVDFYLRRKWNGNVENGSVSKTQGKILGSFSGDLQTGDGCKQVYQNTLKLSPRGVDVLINNAGLAFKGGLLEVPDKNWNLILDVNLYAPIHLSRLFVPAMLERKQGQIVNLSSVAGQVAPGELIYYSVSKFGIRALGEAMDSDLRKKGVAVTNVYPFFADTGILKSQQFGKQQEIPMSIVDSPVDVVRAIIRGMEKRKLHVFPGIKSKTISFLNRMIPNIVHKFASMSDRFR</sequence>
<dbReference type="SUPFAM" id="SSF51735">
    <property type="entry name" value="NAD(P)-binding Rossmann-fold domains"/>
    <property type="match status" value="1"/>
</dbReference>
<dbReference type="InterPro" id="IPR036291">
    <property type="entry name" value="NAD(P)-bd_dom_sf"/>
</dbReference>
<dbReference type="PANTHER" id="PTHR44196:SF1">
    <property type="entry name" value="DEHYDROGENASE_REDUCTASE SDR FAMILY MEMBER 7B"/>
    <property type="match status" value="1"/>
</dbReference>
<reference evidence="4" key="3">
    <citation type="submission" date="2023-10" db="EMBL/GenBank/DDBJ databases">
        <authorList>
            <person name="Picardeau M."/>
            <person name="Thibeaux R."/>
        </authorList>
    </citation>
    <scope>NUCLEOTIDE SEQUENCE</scope>
    <source>
        <strain evidence="4">ATI7-C-A5</strain>
    </source>
</reference>
<accession>A0A2N0B542</accession>
<dbReference type="RefSeq" id="WP_100765609.1">
    <property type="nucleotide sequence ID" value="NZ_NPEF02000015.1"/>
</dbReference>
<dbReference type="GO" id="GO:0016020">
    <property type="term" value="C:membrane"/>
    <property type="evidence" value="ECO:0007669"/>
    <property type="project" value="TreeGrafter"/>
</dbReference>
<comment type="similarity">
    <text evidence="1 3">Belongs to the short-chain dehydrogenases/reductases (SDR) family.</text>
</comment>
<proteinExistence type="inferred from homology"/>
<comment type="caution">
    <text evidence="5">The sequence shown here is derived from an EMBL/GenBank/DDBJ whole genome shotgun (WGS) entry which is preliminary data.</text>
</comment>
<dbReference type="Pfam" id="PF00106">
    <property type="entry name" value="adh_short"/>
    <property type="match status" value="1"/>
</dbReference>
<keyword evidence="2 4" id="KW-0560">Oxidoreductase</keyword>
<dbReference type="EC" id="1.-.-.-" evidence="4"/>
<evidence type="ECO:0000313" key="6">
    <source>
        <dbReference type="Proteomes" id="UP000232122"/>
    </source>
</evidence>
<reference evidence="4 6" key="2">
    <citation type="journal article" date="2018" name="Microb. Genom.">
        <title>Deciphering the unexplored Leptospira diversity from soils uncovers genomic evolution to virulence.</title>
        <authorList>
            <person name="Thibeaux R."/>
            <person name="Iraola G."/>
            <person name="Ferres I."/>
            <person name="Bierque E."/>
            <person name="Girault D."/>
            <person name="Soupe-Gilbert M.E."/>
            <person name="Picardeau M."/>
            <person name="Goarant C."/>
        </authorList>
    </citation>
    <scope>NUCLEOTIDE SEQUENCE [LARGE SCALE GENOMIC DNA]</scope>
    <source>
        <strain evidence="4 6">ATI7-C-A5</strain>
    </source>
</reference>
<dbReference type="PRINTS" id="PR00080">
    <property type="entry name" value="SDRFAMILY"/>
</dbReference>
<evidence type="ECO:0000256" key="1">
    <source>
        <dbReference type="ARBA" id="ARBA00006484"/>
    </source>
</evidence>
<dbReference type="CDD" id="cd05233">
    <property type="entry name" value="SDR_c"/>
    <property type="match status" value="1"/>
</dbReference>
<evidence type="ECO:0000256" key="3">
    <source>
        <dbReference type="RuleBase" id="RU000363"/>
    </source>
</evidence>